<dbReference type="OrthoDB" id="3215907at2759"/>
<dbReference type="Proteomes" id="UP000076154">
    <property type="component" value="Unassembled WGS sequence"/>
</dbReference>
<dbReference type="InParanoid" id="A0A369J346"/>
<evidence type="ECO:0000313" key="3">
    <source>
        <dbReference type="Proteomes" id="UP000076154"/>
    </source>
</evidence>
<dbReference type="EMBL" id="LUEZ02000124">
    <property type="protein sequence ID" value="RDB16451.1"/>
    <property type="molecule type" value="Genomic_DNA"/>
</dbReference>
<feature type="region of interest" description="Disordered" evidence="1">
    <location>
        <begin position="281"/>
        <end position="405"/>
    </location>
</feature>
<organism evidence="2 3">
    <name type="scientific">Hypsizygus marmoreus</name>
    <name type="common">White beech mushroom</name>
    <name type="synonym">Agaricus marmoreus</name>
    <dbReference type="NCBI Taxonomy" id="39966"/>
    <lineage>
        <taxon>Eukaryota</taxon>
        <taxon>Fungi</taxon>
        <taxon>Dikarya</taxon>
        <taxon>Basidiomycota</taxon>
        <taxon>Agaricomycotina</taxon>
        <taxon>Agaricomycetes</taxon>
        <taxon>Agaricomycetidae</taxon>
        <taxon>Agaricales</taxon>
        <taxon>Tricholomatineae</taxon>
        <taxon>Lyophyllaceae</taxon>
        <taxon>Hypsizygus</taxon>
    </lineage>
</organism>
<feature type="region of interest" description="Disordered" evidence="1">
    <location>
        <begin position="81"/>
        <end position="263"/>
    </location>
</feature>
<feature type="compositionally biased region" description="Basic and acidic residues" evidence="1">
    <location>
        <begin position="385"/>
        <end position="405"/>
    </location>
</feature>
<accession>A0A369J346</accession>
<name>A0A369J346_HYPMA</name>
<sequence>MSDMLDSPHPAKIVFPAPPPTRNSLTAQQRMQLMRSTKKLGRILGTTPHLIDTTHADAMGEFHPPDVSESDENLTPSAAPLHIRLPLTAQDKRQSAKSYQRASMDSISSKSSMTSISSGSASLESAAPSSPTLSRSGSLRSSRSSISSSKSSNSSSSADSWSINRKNRPPMLRLAVASPLETIPASPLTTDPPVYGHRRSCSVDGFPVPPPARYRNTLQPSITPSPSPSPSPPRSHSLSPIPSSPQTSPSSPTFNIPSVSSERRMKMERLRRKLGEEVPLEMVFPPAEDSDSDDLGTLITPLVSSPTTESSVTTPGSSPISSVSSEHQENHLLPPPAVTPAPRRPRPTNRIANSRDSISLESPHHARRTFIAPKASRPAPPPPVKAKEGKKMVKKDTGKKDVGKKEVTHIKHDRFSYVVVSADRHSLEVQEQEQEQEQSEVAWEMEKEREKETGRLGVILECPDEDFGLGAGVERRGSGNQSRASLGVDSGWYASEEEEDREAEELDEDVRWKRRSGYGAWAWAGLEGERSPRSPASRRD</sequence>
<evidence type="ECO:0000256" key="1">
    <source>
        <dbReference type="SAM" id="MobiDB-lite"/>
    </source>
</evidence>
<comment type="caution">
    <text evidence="2">The sequence shown here is derived from an EMBL/GenBank/DDBJ whole genome shotgun (WGS) entry which is preliminary data.</text>
</comment>
<keyword evidence="3" id="KW-1185">Reference proteome</keyword>
<protein>
    <submittedName>
        <fullName evidence="2">Uncharacterized protein</fullName>
    </submittedName>
</protein>
<feature type="compositionally biased region" description="Polar residues" evidence="1">
    <location>
        <begin position="350"/>
        <end position="360"/>
    </location>
</feature>
<proteinExistence type="predicted"/>
<feature type="region of interest" description="Disordered" evidence="1">
    <location>
        <begin position="428"/>
        <end position="456"/>
    </location>
</feature>
<gene>
    <name evidence="2" type="ORF">Hypma_002831</name>
</gene>
<feature type="compositionally biased region" description="Low complexity" evidence="1">
    <location>
        <begin position="102"/>
        <end position="162"/>
    </location>
</feature>
<feature type="compositionally biased region" description="Basic and acidic residues" evidence="1">
    <location>
        <begin position="444"/>
        <end position="454"/>
    </location>
</feature>
<feature type="compositionally biased region" description="Low complexity" evidence="1">
    <location>
        <begin position="234"/>
        <end position="252"/>
    </location>
</feature>
<dbReference type="AlphaFoldDB" id="A0A369J346"/>
<reference evidence="2" key="1">
    <citation type="submission" date="2018-04" db="EMBL/GenBank/DDBJ databases">
        <title>Whole genome sequencing of Hypsizygus marmoreus.</title>
        <authorList>
            <person name="Choi I.-G."/>
            <person name="Min B."/>
            <person name="Kim J.-G."/>
            <person name="Kim S."/>
            <person name="Oh Y.-L."/>
            <person name="Kong W.-S."/>
            <person name="Park H."/>
            <person name="Jeong J."/>
            <person name="Song E.-S."/>
        </authorList>
    </citation>
    <scope>NUCLEOTIDE SEQUENCE [LARGE SCALE GENOMIC DNA]</scope>
    <source>
        <strain evidence="2">51987-8</strain>
    </source>
</reference>
<feature type="region of interest" description="Disordered" evidence="1">
    <location>
        <begin position="1"/>
        <end position="24"/>
    </location>
</feature>
<evidence type="ECO:0000313" key="2">
    <source>
        <dbReference type="EMBL" id="RDB16451.1"/>
    </source>
</evidence>
<feature type="compositionally biased region" description="Acidic residues" evidence="1">
    <location>
        <begin position="495"/>
        <end position="508"/>
    </location>
</feature>
<feature type="compositionally biased region" description="Low complexity" evidence="1">
    <location>
        <begin position="300"/>
        <end position="325"/>
    </location>
</feature>
<feature type="region of interest" description="Disordered" evidence="1">
    <location>
        <begin position="471"/>
        <end position="508"/>
    </location>
</feature>
<feature type="compositionally biased region" description="Pro residues" evidence="1">
    <location>
        <begin position="223"/>
        <end position="233"/>
    </location>
</feature>